<dbReference type="EMBL" id="LCLA01000011">
    <property type="protein sequence ID" value="KKU10472.1"/>
    <property type="molecule type" value="Genomic_DNA"/>
</dbReference>
<dbReference type="InterPro" id="IPR044068">
    <property type="entry name" value="CB"/>
</dbReference>
<dbReference type="SUPFAM" id="SSF47823">
    <property type="entry name" value="lambda integrase-like, N-terminal domain"/>
    <property type="match status" value="1"/>
</dbReference>
<dbReference type="GO" id="GO:0003677">
    <property type="term" value="F:DNA binding"/>
    <property type="evidence" value="ECO:0007669"/>
    <property type="project" value="UniProtKB-UniRule"/>
</dbReference>
<feature type="domain" description="Core-binding (CB)" evidence="3">
    <location>
        <begin position="4"/>
        <end position="99"/>
    </location>
</feature>
<gene>
    <name evidence="4" type="ORF">UX13_C0011G0013</name>
</gene>
<organism evidence="4 5">
    <name type="scientific">Candidatus Woesebacteria bacterium GW2011_GWB1_45_5</name>
    <dbReference type="NCBI Taxonomy" id="1618581"/>
    <lineage>
        <taxon>Bacteria</taxon>
        <taxon>Candidatus Woeseibacteriota</taxon>
    </lineage>
</organism>
<dbReference type="Gene3D" id="1.10.150.130">
    <property type="match status" value="2"/>
</dbReference>
<evidence type="ECO:0000313" key="4">
    <source>
        <dbReference type="EMBL" id="KKU10472.1"/>
    </source>
</evidence>
<comment type="caution">
    <text evidence="4">The sequence shown here is derived from an EMBL/GenBank/DDBJ whole genome shotgun (WGS) entry which is preliminary data.</text>
</comment>
<sequence length="167" mass="19392">MLENQLDSIKKNFVNYLASLGLSAKSLKNYKSDLSHFTGWAVLKIRSFGSYVDNLTEAIPFFSRKMAEEYKNYMMENSISSKTINRRLSTARHLSKFLINTEALDIDFMDGIENISFSKKIKSAVHPILNDFRSYLEREKVSANTVKNYLSDTRQFLHWLEQQSISK</sequence>
<feature type="domain" description="Core-binding (CB)" evidence="3">
    <location>
        <begin position="123"/>
        <end position="167"/>
    </location>
</feature>
<dbReference type="AlphaFoldDB" id="A0A0G1MQS0"/>
<dbReference type="GO" id="GO:0015074">
    <property type="term" value="P:DNA integration"/>
    <property type="evidence" value="ECO:0007669"/>
    <property type="project" value="InterPro"/>
</dbReference>
<dbReference type="InterPro" id="IPR004107">
    <property type="entry name" value="Integrase_SAM-like_N"/>
</dbReference>
<accession>A0A0G1MQS0</accession>
<dbReference type="InterPro" id="IPR010998">
    <property type="entry name" value="Integrase_recombinase_N"/>
</dbReference>
<evidence type="ECO:0000256" key="2">
    <source>
        <dbReference type="PROSITE-ProRule" id="PRU01248"/>
    </source>
</evidence>
<dbReference type="Pfam" id="PF02899">
    <property type="entry name" value="Phage_int_SAM_1"/>
    <property type="match status" value="1"/>
</dbReference>
<reference evidence="4 5" key="1">
    <citation type="journal article" date="2015" name="Nature">
        <title>rRNA introns, odd ribosomes, and small enigmatic genomes across a large radiation of phyla.</title>
        <authorList>
            <person name="Brown C.T."/>
            <person name="Hug L.A."/>
            <person name="Thomas B.C."/>
            <person name="Sharon I."/>
            <person name="Castelle C.J."/>
            <person name="Singh A."/>
            <person name="Wilkins M.J."/>
            <person name="Williams K.H."/>
            <person name="Banfield J.F."/>
        </authorList>
    </citation>
    <scope>NUCLEOTIDE SEQUENCE [LARGE SCALE GENOMIC DNA]</scope>
</reference>
<evidence type="ECO:0000259" key="3">
    <source>
        <dbReference type="PROSITE" id="PS51900"/>
    </source>
</evidence>
<dbReference type="Proteomes" id="UP000034329">
    <property type="component" value="Unassembled WGS sequence"/>
</dbReference>
<name>A0A0G1MQS0_9BACT</name>
<protein>
    <recommendedName>
        <fullName evidence="3">Core-binding (CB) domain-containing protein</fullName>
    </recommendedName>
</protein>
<proteinExistence type="predicted"/>
<evidence type="ECO:0000256" key="1">
    <source>
        <dbReference type="ARBA" id="ARBA00023125"/>
    </source>
</evidence>
<evidence type="ECO:0000313" key="5">
    <source>
        <dbReference type="Proteomes" id="UP000034329"/>
    </source>
</evidence>
<keyword evidence="1 2" id="KW-0238">DNA-binding</keyword>
<dbReference type="PROSITE" id="PS51900">
    <property type="entry name" value="CB"/>
    <property type="match status" value="2"/>
</dbReference>